<name>A0A5B0KQS7_9PROT</name>
<evidence type="ECO:0000313" key="1">
    <source>
        <dbReference type="EMBL" id="KAA1055032.1"/>
    </source>
</evidence>
<comment type="caution">
    <text evidence="1">The sequence shown here is derived from an EMBL/GenBank/DDBJ whole genome shotgun (WGS) entry which is preliminary data.</text>
</comment>
<sequence>MGTCTAMTIVPATAHSQTQSSVALGKAAGNTSVAAVSTAAEAPASGPVDTVTLSAEAQFMMSSPTKLSVTAESLAQAAAAAKTVPGLDADADRFTPEAMAAHAEWRKTHTDYRSKVRDLVDQTFGLSADRNGWAAGGAALTAIKNLAEKNGLIEPEMPPAVANTLQTAGESMWTDKSGGTTGMFDIAFLPNGAEKGGNLRILFDSARKAGADTALVDLKRGGTNAQAALSNIRASALGASLDSVGGWTPGDAANAYAITNGKDGHGGVVGMVIVNGVDDDAKERSANILRTLQGLIP</sequence>
<organism evidence="1 2">
    <name type="scientific">Azospirillum argentinense</name>
    <dbReference type="NCBI Taxonomy" id="2970906"/>
    <lineage>
        <taxon>Bacteria</taxon>
        <taxon>Pseudomonadati</taxon>
        <taxon>Pseudomonadota</taxon>
        <taxon>Alphaproteobacteria</taxon>
        <taxon>Rhodospirillales</taxon>
        <taxon>Azospirillaceae</taxon>
        <taxon>Azospirillum</taxon>
    </lineage>
</organism>
<proteinExistence type="predicted"/>
<protein>
    <submittedName>
        <fullName evidence="1">Uncharacterized protein</fullName>
    </submittedName>
</protein>
<dbReference type="AlphaFoldDB" id="A0A5B0KQS7"/>
<accession>A0A5B0KQS7</accession>
<reference evidence="1 2" key="1">
    <citation type="submission" date="2019-07" db="EMBL/GenBank/DDBJ databases">
        <title>Genome sequencing of the stress-tolerant strain Azospirillum brasilense Az19.</title>
        <authorList>
            <person name="Maroniche G.A."/>
            <person name="Garcia J.E."/>
            <person name="Pagnussat L."/>
            <person name="Amenta M."/>
            <person name="Creus C.M."/>
        </authorList>
    </citation>
    <scope>NUCLEOTIDE SEQUENCE [LARGE SCALE GENOMIC DNA]</scope>
    <source>
        <strain evidence="1 2">Az19</strain>
    </source>
</reference>
<evidence type="ECO:0000313" key="2">
    <source>
        <dbReference type="Proteomes" id="UP000325333"/>
    </source>
</evidence>
<dbReference type="EMBL" id="VEWN01000007">
    <property type="protein sequence ID" value="KAA1055032.1"/>
    <property type="molecule type" value="Genomic_DNA"/>
</dbReference>
<dbReference type="Proteomes" id="UP000325333">
    <property type="component" value="Unassembled WGS sequence"/>
</dbReference>
<gene>
    <name evidence="1" type="ORF">FH063_005594</name>
</gene>